<accession>A0A1H2UMQ3</accession>
<dbReference type="GO" id="GO:0003700">
    <property type="term" value="F:DNA-binding transcription factor activity"/>
    <property type="evidence" value="ECO:0007669"/>
    <property type="project" value="InterPro"/>
</dbReference>
<keyword evidence="5" id="KW-1185">Reference proteome</keyword>
<dbReference type="RefSeq" id="WP_244885145.1">
    <property type="nucleotide sequence ID" value="NZ_FNOJ01000008.1"/>
</dbReference>
<evidence type="ECO:0000313" key="4">
    <source>
        <dbReference type="EMBL" id="SDW57372.1"/>
    </source>
</evidence>
<dbReference type="EMBL" id="FNOJ01000008">
    <property type="protein sequence ID" value="SDW57372.1"/>
    <property type="molecule type" value="Genomic_DNA"/>
</dbReference>
<dbReference type="STRING" id="89784.SAMN04489725_10866"/>
<evidence type="ECO:0000256" key="2">
    <source>
        <dbReference type="SAM" id="Coils"/>
    </source>
</evidence>
<evidence type="ECO:0000259" key="3">
    <source>
        <dbReference type="PROSITE" id="PS50937"/>
    </source>
</evidence>
<keyword evidence="2" id="KW-0175">Coiled coil</keyword>
<dbReference type="Gene3D" id="1.10.1660.10">
    <property type="match status" value="1"/>
</dbReference>
<evidence type="ECO:0000313" key="5">
    <source>
        <dbReference type="Proteomes" id="UP000182589"/>
    </source>
</evidence>
<dbReference type="SUPFAM" id="SSF46955">
    <property type="entry name" value="Putative DNA-binding domain"/>
    <property type="match status" value="1"/>
</dbReference>
<feature type="domain" description="HTH merR-type" evidence="3">
    <location>
        <begin position="4"/>
        <end position="74"/>
    </location>
</feature>
<dbReference type="InterPro" id="IPR047057">
    <property type="entry name" value="MerR_fam"/>
</dbReference>
<dbReference type="PANTHER" id="PTHR30204">
    <property type="entry name" value="REDOX-CYCLING DRUG-SENSING TRANSCRIPTIONAL ACTIVATOR SOXR"/>
    <property type="match status" value="1"/>
</dbReference>
<dbReference type="PANTHER" id="PTHR30204:SF90">
    <property type="entry name" value="HTH-TYPE TRANSCRIPTIONAL ACTIVATOR MTA"/>
    <property type="match status" value="1"/>
</dbReference>
<sequence length="148" mass="17214">MGKAWSVEAVAGRLGITTRTLHYYEEVGLIPPVQRTPGGHRVYDEATIARLEQILRLRDVLGYTLQEIREVMDVEDVLQGYRVQLEAGVKPEVRMDILEHSIQLLETVVAHIDEKVERLETMRQRYRERLARIEQKLAKHRNEVDEGE</sequence>
<dbReference type="Pfam" id="PF13411">
    <property type="entry name" value="MerR_1"/>
    <property type="match status" value="1"/>
</dbReference>
<dbReference type="InterPro" id="IPR009061">
    <property type="entry name" value="DNA-bd_dom_put_sf"/>
</dbReference>
<dbReference type="PROSITE" id="PS50937">
    <property type="entry name" value="HTH_MERR_2"/>
    <property type="match status" value="1"/>
</dbReference>
<name>A0A1H2UMQ3_9BACL</name>
<dbReference type="Proteomes" id="UP000182589">
    <property type="component" value="Unassembled WGS sequence"/>
</dbReference>
<gene>
    <name evidence="4" type="ORF">SAMN04489725_10866</name>
</gene>
<dbReference type="AlphaFoldDB" id="A0A1H2UMQ3"/>
<dbReference type="InterPro" id="IPR000551">
    <property type="entry name" value="MerR-type_HTH_dom"/>
</dbReference>
<reference evidence="5" key="1">
    <citation type="submission" date="2016-10" db="EMBL/GenBank/DDBJ databases">
        <authorList>
            <person name="Varghese N."/>
        </authorList>
    </citation>
    <scope>NUCLEOTIDE SEQUENCE [LARGE SCALE GENOMIC DNA]</scope>
    <source>
        <strain evidence="5">DSM 12489</strain>
    </source>
</reference>
<dbReference type="CDD" id="cd01106">
    <property type="entry name" value="HTH_TipAL-Mta"/>
    <property type="match status" value="1"/>
</dbReference>
<feature type="coiled-coil region" evidence="2">
    <location>
        <begin position="109"/>
        <end position="143"/>
    </location>
</feature>
<organism evidence="4 5">
    <name type="scientific">Alicyclobacillus hesperidum</name>
    <dbReference type="NCBI Taxonomy" id="89784"/>
    <lineage>
        <taxon>Bacteria</taxon>
        <taxon>Bacillati</taxon>
        <taxon>Bacillota</taxon>
        <taxon>Bacilli</taxon>
        <taxon>Bacillales</taxon>
        <taxon>Alicyclobacillaceae</taxon>
        <taxon>Alicyclobacillus</taxon>
    </lineage>
</organism>
<keyword evidence="1 4" id="KW-0238">DNA-binding</keyword>
<proteinExistence type="predicted"/>
<protein>
    <submittedName>
        <fullName evidence="4">DNA-binding transcriptional regulator, MerR family</fullName>
    </submittedName>
</protein>
<evidence type="ECO:0000256" key="1">
    <source>
        <dbReference type="ARBA" id="ARBA00023125"/>
    </source>
</evidence>
<dbReference type="GO" id="GO:0003677">
    <property type="term" value="F:DNA binding"/>
    <property type="evidence" value="ECO:0007669"/>
    <property type="project" value="UniProtKB-KW"/>
</dbReference>
<dbReference type="SMART" id="SM00422">
    <property type="entry name" value="HTH_MERR"/>
    <property type="match status" value="1"/>
</dbReference>